<protein>
    <recommendedName>
        <fullName evidence="2">FAD-dependent oxidoreductase</fullName>
    </recommendedName>
</protein>
<evidence type="ECO:0000313" key="1">
    <source>
        <dbReference type="EMBL" id="GAG05834.1"/>
    </source>
</evidence>
<dbReference type="SUPFAM" id="SSF51905">
    <property type="entry name" value="FAD/NAD(P)-binding domain"/>
    <property type="match status" value="1"/>
</dbReference>
<dbReference type="PROSITE" id="PS51257">
    <property type="entry name" value="PROKAR_LIPOPROTEIN"/>
    <property type="match status" value="1"/>
</dbReference>
<feature type="non-terminal residue" evidence="1">
    <location>
        <position position="69"/>
    </location>
</feature>
<evidence type="ECO:0008006" key="2">
    <source>
        <dbReference type="Google" id="ProtNLM"/>
    </source>
</evidence>
<organism evidence="1">
    <name type="scientific">marine sediment metagenome</name>
    <dbReference type="NCBI Taxonomy" id="412755"/>
    <lineage>
        <taxon>unclassified sequences</taxon>
        <taxon>metagenomes</taxon>
        <taxon>ecological metagenomes</taxon>
    </lineage>
</organism>
<proteinExistence type="predicted"/>
<dbReference type="EMBL" id="BARS01024265">
    <property type="protein sequence ID" value="GAG05834.1"/>
    <property type="molecule type" value="Genomic_DNA"/>
</dbReference>
<gene>
    <name evidence="1" type="ORF">S01H1_38532</name>
</gene>
<dbReference type="InterPro" id="IPR036188">
    <property type="entry name" value="FAD/NAD-bd_sf"/>
</dbReference>
<sequence length="69" mass="7001">MRNSLAVMFFALLSCLHSHAAEVTLHKADVCVYGGTASGVMAAIAAAKEGADVIIVEPSRWLGGITGGG</sequence>
<accession>X0UJ67</accession>
<dbReference type="Gene3D" id="3.50.50.60">
    <property type="entry name" value="FAD/NAD(P)-binding domain"/>
    <property type="match status" value="1"/>
</dbReference>
<reference evidence="1" key="1">
    <citation type="journal article" date="2014" name="Front. Microbiol.">
        <title>High frequency of phylogenetically diverse reductive dehalogenase-homologous genes in deep subseafloor sedimentary metagenomes.</title>
        <authorList>
            <person name="Kawai M."/>
            <person name="Futagami T."/>
            <person name="Toyoda A."/>
            <person name="Takaki Y."/>
            <person name="Nishi S."/>
            <person name="Hori S."/>
            <person name="Arai W."/>
            <person name="Tsubouchi T."/>
            <person name="Morono Y."/>
            <person name="Uchiyama I."/>
            <person name="Ito T."/>
            <person name="Fujiyama A."/>
            <person name="Inagaki F."/>
            <person name="Takami H."/>
        </authorList>
    </citation>
    <scope>NUCLEOTIDE SEQUENCE</scope>
    <source>
        <strain evidence="1">Expedition CK06-06</strain>
    </source>
</reference>
<comment type="caution">
    <text evidence="1">The sequence shown here is derived from an EMBL/GenBank/DDBJ whole genome shotgun (WGS) entry which is preliminary data.</text>
</comment>
<name>X0UJ67_9ZZZZ</name>
<dbReference type="AlphaFoldDB" id="X0UJ67"/>
<dbReference type="Pfam" id="PF12831">
    <property type="entry name" value="FAD_oxidored"/>
    <property type="match status" value="1"/>
</dbReference>